<name>A0ABD3NQJ2_9STRA</name>
<evidence type="ECO:0000313" key="13">
    <source>
        <dbReference type="EMBL" id="KAL3778465.1"/>
    </source>
</evidence>
<feature type="domain" description="CAAX prenyl protease 2/Lysostaphin resistance protein A-like" evidence="12">
    <location>
        <begin position="189"/>
        <end position="295"/>
    </location>
</feature>
<dbReference type="GO" id="GO:0080120">
    <property type="term" value="P:CAAX-box protein maturation"/>
    <property type="evidence" value="ECO:0007669"/>
    <property type="project" value="UniProtKB-ARBA"/>
</dbReference>
<keyword evidence="7 11" id="KW-1133">Transmembrane helix</keyword>
<gene>
    <name evidence="13" type="ORF">ACHAWO_005718</name>
</gene>
<evidence type="ECO:0000256" key="4">
    <source>
        <dbReference type="ARBA" id="ARBA00022692"/>
    </source>
</evidence>
<reference evidence="13 14" key="1">
    <citation type="submission" date="2024-10" db="EMBL/GenBank/DDBJ databases">
        <title>Updated reference genomes for cyclostephanoid diatoms.</title>
        <authorList>
            <person name="Roberts W.R."/>
            <person name="Alverson A.J."/>
        </authorList>
    </citation>
    <scope>NUCLEOTIDE SEQUENCE [LARGE SCALE GENOMIC DNA]</scope>
    <source>
        <strain evidence="13 14">AJA010-31</strain>
    </source>
</reference>
<evidence type="ECO:0000256" key="8">
    <source>
        <dbReference type="ARBA" id="ARBA00023136"/>
    </source>
</evidence>
<evidence type="ECO:0000256" key="5">
    <source>
        <dbReference type="ARBA" id="ARBA00022801"/>
    </source>
</evidence>
<evidence type="ECO:0000256" key="9">
    <source>
        <dbReference type="ARBA" id="ARBA00047280"/>
    </source>
</evidence>
<keyword evidence="5" id="KW-0378">Hydrolase</keyword>
<dbReference type="Proteomes" id="UP001530400">
    <property type="component" value="Unassembled WGS sequence"/>
</dbReference>
<organism evidence="13 14">
    <name type="scientific">Cyclotella atomus</name>
    <dbReference type="NCBI Taxonomy" id="382360"/>
    <lineage>
        <taxon>Eukaryota</taxon>
        <taxon>Sar</taxon>
        <taxon>Stramenopiles</taxon>
        <taxon>Ochrophyta</taxon>
        <taxon>Bacillariophyta</taxon>
        <taxon>Coscinodiscophyceae</taxon>
        <taxon>Thalassiosirophycidae</taxon>
        <taxon>Stephanodiscales</taxon>
        <taxon>Stephanodiscaceae</taxon>
        <taxon>Cyclotella</taxon>
    </lineage>
</organism>
<dbReference type="PROSITE" id="PS51257">
    <property type="entry name" value="PROKAR_LIPOPROTEIN"/>
    <property type="match status" value="1"/>
</dbReference>
<keyword evidence="14" id="KW-1185">Reference proteome</keyword>
<evidence type="ECO:0000259" key="12">
    <source>
        <dbReference type="Pfam" id="PF02517"/>
    </source>
</evidence>
<protein>
    <recommendedName>
        <fullName evidence="10">intramembrane prenyl-peptidase Rce1</fullName>
        <ecNumber evidence="10">3.4.26.1</ecNumber>
    </recommendedName>
</protein>
<evidence type="ECO:0000256" key="3">
    <source>
        <dbReference type="ARBA" id="ARBA00022670"/>
    </source>
</evidence>
<evidence type="ECO:0000256" key="10">
    <source>
        <dbReference type="ARBA" id="ARBA00049729"/>
    </source>
</evidence>
<feature type="transmembrane region" description="Helical" evidence="11">
    <location>
        <begin position="309"/>
        <end position="331"/>
    </location>
</feature>
<sequence length="351" mass="40107">MNSCHHKSNLSPHQTLLYCLTTSSCFVASLYIFVPPAVQRLPRDDPLHIRWRSAVIVAFVFICISIYPWLFCQAAIENDDNHDKEPSFLVYLGIVRQQSLAECIVQDVKILLHACVLYLGSFSCTWIEIYQYACQLQSDELTNNTRISTNSNVHFSPTPLLLHMIKSIQQTVLQPKLSSLHQCSTNQTIRWIHLRNLLIAPIVEEIVFRSLLLPPLLSHYTTTQSAWIAPLFFGVAHFHHHYTKRHLYADSKHLMASLVLQWGYTTLFGAYASHVFVRTGSLWGVCAVHSFCNWMGLPEVGFVRRGSMLFGYRWLIGILYGVGISMFVRLFDSEMNWFPEVSVIGSLVRGA</sequence>
<accession>A0ABD3NQJ2</accession>
<evidence type="ECO:0000256" key="11">
    <source>
        <dbReference type="SAM" id="Phobius"/>
    </source>
</evidence>
<keyword evidence="6" id="KW-0256">Endoplasmic reticulum</keyword>
<comment type="catalytic activity">
    <reaction evidence="9">
        <text>Hydrolyzes the peptide bond -P2-(S-farnesyl or geranylgeranyl)C-P1'-P2'-P3'-COOH where P1' and P2' are amino acids with aliphatic sidechains and P3' is any C-terminal residue.</text>
        <dbReference type="EC" id="3.4.26.1"/>
    </reaction>
</comment>
<keyword evidence="4 11" id="KW-0812">Transmembrane</keyword>
<dbReference type="PANTHER" id="PTHR13046:SF0">
    <property type="entry name" value="CAAX PRENYL PROTEASE 2"/>
    <property type="match status" value="1"/>
</dbReference>
<dbReference type="Pfam" id="PF02517">
    <property type="entry name" value="Rce1-like"/>
    <property type="match status" value="1"/>
</dbReference>
<feature type="transmembrane region" description="Helical" evidence="11">
    <location>
        <begin position="15"/>
        <end position="34"/>
    </location>
</feature>
<dbReference type="InterPro" id="IPR003675">
    <property type="entry name" value="Rce1/LyrA-like_dom"/>
</dbReference>
<proteinExistence type="inferred from homology"/>
<evidence type="ECO:0000256" key="1">
    <source>
        <dbReference type="ARBA" id="ARBA00004477"/>
    </source>
</evidence>
<evidence type="ECO:0000313" key="14">
    <source>
        <dbReference type="Proteomes" id="UP001530400"/>
    </source>
</evidence>
<dbReference type="AlphaFoldDB" id="A0ABD3NQJ2"/>
<dbReference type="InterPro" id="IPR039731">
    <property type="entry name" value="Rce1"/>
</dbReference>
<dbReference type="GO" id="GO:0006508">
    <property type="term" value="P:proteolysis"/>
    <property type="evidence" value="ECO:0007669"/>
    <property type="project" value="UniProtKB-KW"/>
</dbReference>
<dbReference type="GO" id="GO:0004175">
    <property type="term" value="F:endopeptidase activity"/>
    <property type="evidence" value="ECO:0007669"/>
    <property type="project" value="UniProtKB-ARBA"/>
</dbReference>
<feature type="transmembrane region" description="Helical" evidence="11">
    <location>
        <begin position="54"/>
        <end position="76"/>
    </location>
</feature>
<dbReference type="EMBL" id="JALLPJ020000984">
    <property type="protein sequence ID" value="KAL3778465.1"/>
    <property type="molecule type" value="Genomic_DNA"/>
</dbReference>
<feature type="transmembrane region" description="Helical" evidence="11">
    <location>
        <begin position="280"/>
        <end position="297"/>
    </location>
</feature>
<comment type="similarity">
    <text evidence="2">Belongs to the peptidase U48 family.</text>
</comment>
<dbReference type="PANTHER" id="PTHR13046">
    <property type="entry name" value="PROTEASE U48 CAAX PRENYL PROTEASE RCE1"/>
    <property type="match status" value="1"/>
</dbReference>
<dbReference type="GO" id="GO:0005789">
    <property type="term" value="C:endoplasmic reticulum membrane"/>
    <property type="evidence" value="ECO:0007669"/>
    <property type="project" value="UniProtKB-SubCell"/>
</dbReference>
<keyword evidence="3" id="KW-0645">Protease</keyword>
<evidence type="ECO:0000256" key="6">
    <source>
        <dbReference type="ARBA" id="ARBA00022824"/>
    </source>
</evidence>
<feature type="transmembrane region" description="Helical" evidence="11">
    <location>
        <begin position="254"/>
        <end position="274"/>
    </location>
</feature>
<comment type="caution">
    <text evidence="13">The sequence shown here is derived from an EMBL/GenBank/DDBJ whole genome shotgun (WGS) entry which is preliminary data.</text>
</comment>
<comment type="subcellular location">
    <subcellularLocation>
        <location evidence="1">Endoplasmic reticulum membrane</location>
        <topology evidence="1">Multi-pass membrane protein</topology>
    </subcellularLocation>
</comment>
<dbReference type="EC" id="3.4.26.1" evidence="10"/>
<keyword evidence="8 11" id="KW-0472">Membrane</keyword>
<evidence type="ECO:0000256" key="2">
    <source>
        <dbReference type="ARBA" id="ARBA00006897"/>
    </source>
</evidence>
<evidence type="ECO:0000256" key="7">
    <source>
        <dbReference type="ARBA" id="ARBA00022989"/>
    </source>
</evidence>